<evidence type="ECO:0000313" key="1">
    <source>
        <dbReference type="EMBL" id="GGZ57875.1"/>
    </source>
</evidence>
<dbReference type="OrthoDB" id="3468183at2"/>
<dbReference type="RefSeq" id="WP_150517846.1">
    <property type="nucleotide sequence ID" value="NZ_BMVX01000005.1"/>
</dbReference>
<name>A0A5P2UK86_9ACTN</name>
<organism evidence="2 3">
    <name type="scientific">Streptomyces subrutilus</name>
    <dbReference type="NCBI Taxonomy" id="36818"/>
    <lineage>
        <taxon>Bacteria</taxon>
        <taxon>Bacillati</taxon>
        <taxon>Actinomycetota</taxon>
        <taxon>Actinomycetes</taxon>
        <taxon>Kitasatosporales</taxon>
        <taxon>Streptomycetaceae</taxon>
        <taxon>Streptomyces</taxon>
    </lineage>
</organism>
<dbReference type="EMBL" id="CP023701">
    <property type="protein sequence ID" value="QEU78765.1"/>
    <property type="molecule type" value="Genomic_DNA"/>
</dbReference>
<sequence>MPQLFLNEKSCDSDGGTEDVNRAMSELVKAVLTVAREDRPGTVLVAREPVNGLQLAKGHPIGKWSGLARNKELWQRLLLMQTKWPHEAVYPEGEGYYEVEYRHEGVPVEGLGAAHLMEGMGVSLPVAPHWDRPRLTLVREELVDGDDGPGSAFTEVKIPHASTREHVDEHLPWIRECAEATRRGDLSAVRTGADLWDGRAALFPHLQFLPQAEADFRGLPEGWVRPVRERLEELELAVSGWDPETRPIAPLWRSDVRTEFEMRRKLCKFIDLDGVERIFDWHCEFLPKPGRMHFRLVHEERTLRIAYVGRKRGV</sequence>
<dbReference type="EMBL" id="BMVX01000005">
    <property type="protein sequence ID" value="GGZ57875.1"/>
    <property type="molecule type" value="Genomic_DNA"/>
</dbReference>
<gene>
    <name evidence="2" type="ORF">CP968_11070</name>
    <name evidence="1" type="ORF">GCM10010371_16690</name>
</gene>
<reference evidence="1" key="1">
    <citation type="journal article" date="2014" name="Int. J. Syst. Evol. Microbiol.">
        <title>Complete genome sequence of Corynebacterium casei LMG S-19264T (=DSM 44701T), isolated from a smear-ripened cheese.</title>
        <authorList>
            <consortium name="US DOE Joint Genome Institute (JGI-PGF)"/>
            <person name="Walter F."/>
            <person name="Albersmeier A."/>
            <person name="Kalinowski J."/>
            <person name="Ruckert C."/>
        </authorList>
    </citation>
    <scope>NUCLEOTIDE SEQUENCE</scope>
    <source>
        <strain evidence="1">JCM 4834</strain>
    </source>
</reference>
<keyword evidence="3" id="KW-1185">Reference proteome</keyword>
<reference evidence="1" key="3">
    <citation type="submission" date="2020-09" db="EMBL/GenBank/DDBJ databases">
        <authorList>
            <person name="Sun Q."/>
            <person name="Ohkuma M."/>
        </authorList>
    </citation>
    <scope>NUCLEOTIDE SEQUENCE</scope>
    <source>
        <strain evidence="1">JCM 4834</strain>
    </source>
</reference>
<dbReference type="AlphaFoldDB" id="A0A5P2UK86"/>
<dbReference type="KEGG" id="ssub:CP968_11070"/>
<dbReference type="Proteomes" id="UP000634660">
    <property type="component" value="Unassembled WGS sequence"/>
</dbReference>
<protein>
    <submittedName>
        <fullName evidence="2">Uncharacterized protein</fullName>
    </submittedName>
</protein>
<proteinExistence type="predicted"/>
<evidence type="ECO:0000313" key="3">
    <source>
        <dbReference type="Proteomes" id="UP000326831"/>
    </source>
</evidence>
<dbReference type="Proteomes" id="UP000326831">
    <property type="component" value="Chromosome"/>
</dbReference>
<accession>A0A5P2UK86</accession>
<evidence type="ECO:0000313" key="2">
    <source>
        <dbReference type="EMBL" id="QEU78765.1"/>
    </source>
</evidence>
<reference evidence="2 3" key="2">
    <citation type="submission" date="2017-09" db="EMBL/GenBank/DDBJ databases">
        <authorList>
            <person name="Lee N."/>
            <person name="Cho B.-K."/>
        </authorList>
    </citation>
    <scope>NUCLEOTIDE SEQUENCE [LARGE SCALE GENOMIC DNA]</scope>
    <source>
        <strain evidence="2 3">ATCC 27467</strain>
    </source>
</reference>